<dbReference type="Proteomes" id="UP000000531">
    <property type="component" value="Chromosome"/>
</dbReference>
<dbReference type="EMBL" id="CP000029">
    <property type="protein sequence ID" value="AAW53859.1"/>
    <property type="molecule type" value="Genomic_DNA"/>
</dbReference>
<dbReference type="KEGG" id="ser:SERP0492"/>
<name>Q5HQQ6_STAEQ</name>
<accession>Q5HQQ6</accession>
<dbReference type="HOGENOM" id="CLU_3391504_0_0_9"/>
<protein>
    <submittedName>
        <fullName evidence="1">Uncharacterized protein</fullName>
    </submittedName>
</protein>
<keyword evidence="2" id="KW-1185">Reference proteome</keyword>
<proteinExistence type="predicted"/>
<organism evidence="1 2">
    <name type="scientific">Staphylococcus epidermidis (strain ATCC 35984 / DSM 28319 / BCRC 17069 / CCUG 31568 / BM 3577 / RP62A)</name>
    <dbReference type="NCBI Taxonomy" id="176279"/>
    <lineage>
        <taxon>Bacteria</taxon>
        <taxon>Bacillati</taxon>
        <taxon>Bacillota</taxon>
        <taxon>Bacilli</taxon>
        <taxon>Bacillales</taxon>
        <taxon>Staphylococcaceae</taxon>
        <taxon>Staphylococcus</taxon>
    </lineage>
</organism>
<evidence type="ECO:0000313" key="1">
    <source>
        <dbReference type="EMBL" id="AAW53859.1"/>
    </source>
</evidence>
<sequence>MLDNYNHRKMFMDVKTYNKSELKIKGSIAKNT</sequence>
<dbReference type="AlphaFoldDB" id="Q5HQQ6"/>
<reference evidence="1 2" key="1">
    <citation type="journal article" date="2005" name="J. Bacteriol.">
        <title>Insights on evolution of virulence and resistance from the complete genome analysis of an early methicillin-resistant Staphylococcus aureus strain and a biofilm-producing methicillin-resistant Staphylococcus epidermidis strain.</title>
        <authorList>
            <person name="Gill S.R."/>
            <person name="Fouts D.E."/>
            <person name="Archer G.L."/>
            <person name="Mongodin E.F."/>
            <person name="Deboy R.T."/>
            <person name="Ravel J."/>
            <person name="Paulsen I.T."/>
            <person name="Kolonay J.F."/>
            <person name="Brinkac L."/>
            <person name="Beanan M."/>
            <person name="Dodson R.J."/>
            <person name="Daugherty S.C."/>
            <person name="Madupu R."/>
            <person name="Angiuoli S.V."/>
            <person name="Durkin A.S."/>
            <person name="Haft D.H."/>
            <person name="Vamathevan J."/>
            <person name="Khouri H."/>
            <person name="Utterback T."/>
            <person name="Lee C."/>
            <person name="Dimitrov G."/>
            <person name="Jiang L."/>
            <person name="Qin H."/>
            <person name="Weidman J."/>
            <person name="Tran K."/>
            <person name="Kang K."/>
            <person name="Hance I.R."/>
            <person name="Nelson K.E."/>
            <person name="Fraser C.M."/>
        </authorList>
    </citation>
    <scope>NUCLEOTIDE SEQUENCE [LARGE SCALE GENOMIC DNA]</scope>
    <source>
        <strain evidence="2">ATCC 35984 / RP62A</strain>
    </source>
</reference>
<evidence type="ECO:0000313" key="2">
    <source>
        <dbReference type="Proteomes" id="UP000000531"/>
    </source>
</evidence>
<gene>
    <name evidence="1" type="ordered locus">SERP0492</name>
</gene>